<dbReference type="RefSeq" id="WP_179969667.1">
    <property type="nucleotide sequence ID" value="NZ_AP022610.1"/>
</dbReference>
<name>A0A7I7XES0_9MYCO</name>
<comment type="subcellular location">
    <subcellularLocation>
        <location evidence="1 8">Cell membrane</location>
        <topology evidence="1 8">Multi-pass membrane protein</topology>
    </subcellularLocation>
</comment>
<comment type="similarity">
    <text evidence="2 8">Belongs to the 4-toluene sulfonate uptake permease (TSUP) (TC 2.A.102) family.</text>
</comment>
<keyword evidence="3" id="KW-0813">Transport</keyword>
<keyword evidence="4 8" id="KW-1003">Cell membrane</keyword>
<evidence type="ECO:0000256" key="4">
    <source>
        <dbReference type="ARBA" id="ARBA00022475"/>
    </source>
</evidence>
<dbReference type="GO" id="GO:0005886">
    <property type="term" value="C:plasma membrane"/>
    <property type="evidence" value="ECO:0007669"/>
    <property type="project" value="UniProtKB-SubCell"/>
</dbReference>
<organism evidence="9 10">
    <name type="scientific">Mycolicibacterium madagascariense</name>
    <dbReference type="NCBI Taxonomy" id="212765"/>
    <lineage>
        <taxon>Bacteria</taxon>
        <taxon>Bacillati</taxon>
        <taxon>Actinomycetota</taxon>
        <taxon>Actinomycetes</taxon>
        <taxon>Mycobacteriales</taxon>
        <taxon>Mycobacteriaceae</taxon>
        <taxon>Mycolicibacterium</taxon>
    </lineage>
</organism>
<dbReference type="Pfam" id="PF01925">
    <property type="entry name" value="TauE"/>
    <property type="match status" value="1"/>
</dbReference>
<reference evidence="9 10" key="1">
    <citation type="journal article" date="2019" name="Emerg. Microbes Infect.">
        <title>Comprehensive subspecies identification of 175 nontuberculous mycobacteria species based on 7547 genomic profiles.</title>
        <authorList>
            <person name="Matsumoto Y."/>
            <person name="Kinjo T."/>
            <person name="Motooka D."/>
            <person name="Nabeya D."/>
            <person name="Jung N."/>
            <person name="Uechi K."/>
            <person name="Horii T."/>
            <person name="Iida T."/>
            <person name="Fujita J."/>
            <person name="Nakamura S."/>
        </authorList>
    </citation>
    <scope>NUCLEOTIDE SEQUENCE [LARGE SCALE GENOMIC DNA]</scope>
    <source>
        <strain evidence="9 10">JCM 13574</strain>
    </source>
</reference>
<keyword evidence="5 8" id="KW-0812">Transmembrane</keyword>
<proteinExistence type="inferred from homology"/>
<evidence type="ECO:0000256" key="6">
    <source>
        <dbReference type="ARBA" id="ARBA00022989"/>
    </source>
</evidence>
<dbReference type="Proteomes" id="UP000466517">
    <property type="component" value="Chromosome"/>
</dbReference>
<keyword evidence="10" id="KW-1185">Reference proteome</keyword>
<feature type="transmembrane region" description="Helical" evidence="8">
    <location>
        <begin position="133"/>
        <end position="163"/>
    </location>
</feature>
<evidence type="ECO:0000256" key="5">
    <source>
        <dbReference type="ARBA" id="ARBA00022692"/>
    </source>
</evidence>
<dbReference type="PANTHER" id="PTHR30269">
    <property type="entry name" value="TRANSMEMBRANE PROTEIN YFCA"/>
    <property type="match status" value="1"/>
</dbReference>
<evidence type="ECO:0000256" key="1">
    <source>
        <dbReference type="ARBA" id="ARBA00004651"/>
    </source>
</evidence>
<feature type="transmembrane region" description="Helical" evidence="8">
    <location>
        <begin position="175"/>
        <end position="196"/>
    </location>
</feature>
<evidence type="ECO:0000256" key="2">
    <source>
        <dbReference type="ARBA" id="ARBA00009142"/>
    </source>
</evidence>
<dbReference type="PANTHER" id="PTHR30269:SF0">
    <property type="entry name" value="MEMBRANE TRANSPORTER PROTEIN YFCA-RELATED"/>
    <property type="match status" value="1"/>
</dbReference>
<feature type="transmembrane region" description="Helical" evidence="8">
    <location>
        <begin position="74"/>
        <end position="95"/>
    </location>
</feature>
<feature type="transmembrane region" description="Helical" evidence="8">
    <location>
        <begin position="102"/>
        <end position="121"/>
    </location>
</feature>
<evidence type="ECO:0000256" key="3">
    <source>
        <dbReference type="ARBA" id="ARBA00022448"/>
    </source>
</evidence>
<dbReference type="KEGG" id="mmag:MMAD_19790"/>
<feature type="transmembrane region" description="Helical" evidence="8">
    <location>
        <begin position="228"/>
        <end position="246"/>
    </location>
</feature>
<dbReference type="InterPro" id="IPR002781">
    <property type="entry name" value="TM_pro_TauE-like"/>
</dbReference>
<keyword evidence="6 8" id="KW-1133">Transmembrane helix</keyword>
<feature type="transmembrane region" description="Helical" evidence="8">
    <location>
        <begin position="6"/>
        <end position="26"/>
    </location>
</feature>
<keyword evidence="7 8" id="KW-0472">Membrane</keyword>
<sequence>MSWLDVALLFVAGIGGGLTGSIAGLASLTTYPALLVIGLPPVAANVTNTVALVFNGIGSVSASLPELRGQRAALVRLVPIAAVGGAAGGALLLTIPARGFENVVPVLLAASAVAIALPQRARVAPPRPSAARTALVGIAVLAICLYGGFFGAAAGVLMLALFLRTGSASMAYANATKNVVLGTANGVAAIIFAVFAPVDWTAVVPLGVGCLLGSRIGPAIVRRVPGTPLRLAIAAAGIALAVKLGIDTYR</sequence>
<dbReference type="AlphaFoldDB" id="A0A7I7XES0"/>
<dbReference type="EMBL" id="AP022610">
    <property type="protein sequence ID" value="BBZ27684.1"/>
    <property type="molecule type" value="Genomic_DNA"/>
</dbReference>
<feature type="transmembrane region" description="Helical" evidence="8">
    <location>
        <begin position="33"/>
        <end position="54"/>
    </location>
</feature>
<protein>
    <recommendedName>
        <fullName evidence="8">Probable membrane transporter protein</fullName>
    </recommendedName>
</protein>
<dbReference type="InterPro" id="IPR052017">
    <property type="entry name" value="TSUP"/>
</dbReference>
<evidence type="ECO:0000313" key="9">
    <source>
        <dbReference type="EMBL" id="BBZ27684.1"/>
    </source>
</evidence>
<evidence type="ECO:0000313" key="10">
    <source>
        <dbReference type="Proteomes" id="UP000466517"/>
    </source>
</evidence>
<gene>
    <name evidence="9" type="ORF">MMAD_19790</name>
</gene>
<evidence type="ECO:0000256" key="7">
    <source>
        <dbReference type="ARBA" id="ARBA00023136"/>
    </source>
</evidence>
<evidence type="ECO:0000256" key="8">
    <source>
        <dbReference type="RuleBase" id="RU363041"/>
    </source>
</evidence>
<accession>A0A7I7XES0</accession>